<organism evidence="7 8">
    <name type="scientific">Cephalotus follicularis</name>
    <name type="common">Albany pitcher plant</name>
    <dbReference type="NCBI Taxonomy" id="3775"/>
    <lineage>
        <taxon>Eukaryota</taxon>
        <taxon>Viridiplantae</taxon>
        <taxon>Streptophyta</taxon>
        <taxon>Embryophyta</taxon>
        <taxon>Tracheophyta</taxon>
        <taxon>Spermatophyta</taxon>
        <taxon>Magnoliopsida</taxon>
        <taxon>eudicotyledons</taxon>
        <taxon>Gunneridae</taxon>
        <taxon>Pentapetalae</taxon>
        <taxon>rosids</taxon>
        <taxon>fabids</taxon>
        <taxon>Oxalidales</taxon>
        <taxon>Cephalotaceae</taxon>
        <taxon>Cephalotus</taxon>
    </lineage>
</organism>
<proteinExistence type="inferred from homology"/>
<evidence type="ECO:0000259" key="6">
    <source>
        <dbReference type="Pfam" id="PF04755"/>
    </source>
</evidence>
<evidence type="ECO:0000256" key="1">
    <source>
        <dbReference type="ARBA" id="ARBA00004474"/>
    </source>
</evidence>
<gene>
    <name evidence="7" type="ORF">CFOL_v3_23315</name>
</gene>
<sequence>LHCFHYLTKKKSDILILKKEKSLNKPQPTRHTKKKKKQMALFTATTHASSLFFCKKTHLKPTPNQHPFSLSFTHTRIPKPSFSFELHSSLPDTNSGPDPESNLNPVTSGITDEWGEKPERESEPEPETTKLADSDPPRNEDEWEDEYVSAVNGSAAQGQVVGEATEDGGGVIKDLKRCLVDKVNGTELGLRAGSELRAEVLELVNQLEAVNPTPAPVEAAELLDGNWVLLYTAFSELLPLLAAGTTPLLKVKRISQTIDSNSLSIVNSTTLSSPFATFSFSASAEFEVRSPSRIQVEFKEGTLQPPEIKSNVDLPETIEIFGQKINLSPVQQSLNPLQEAVASISRAISGLQPFKIPIPGNQTQSWLLVTYLDEDLRISRGDGGLFVLAKEGSPLLAQ</sequence>
<dbReference type="Proteomes" id="UP000187406">
    <property type="component" value="Unassembled WGS sequence"/>
</dbReference>
<protein>
    <submittedName>
        <fullName evidence="7">PAP_fibrillin domain-containing protein</fullName>
    </submittedName>
</protein>
<reference evidence="8" key="1">
    <citation type="submission" date="2016-04" db="EMBL/GenBank/DDBJ databases">
        <title>Cephalotus genome sequencing.</title>
        <authorList>
            <person name="Fukushima K."/>
            <person name="Hasebe M."/>
            <person name="Fang X."/>
        </authorList>
    </citation>
    <scope>NUCLEOTIDE SEQUENCE [LARGE SCALE GENOMIC DNA]</scope>
    <source>
        <strain evidence="8">cv. St1</strain>
    </source>
</reference>
<comment type="caution">
    <text evidence="7">The sequence shown here is derived from an EMBL/GenBank/DDBJ whole genome shotgun (WGS) entry which is preliminary data.</text>
</comment>
<feature type="non-terminal residue" evidence="7">
    <location>
        <position position="1"/>
    </location>
</feature>
<feature type="compositionally biased region" description="Polar residues" evidence="5">
    <location>
        <begin position="90"/>
        <end position="110"/>
    </location>
</feature>
<dbReference type="PANTHER" id="PTHR31906">
    <property type="entry name" value="PLASTID-LIPID-ASSOCIATED PROTEIN 4, CHLOROPLASTIC-RELATED"/>
    <property type="match status" value="1"/>
</dbReference>
<evidence type="ECO:0000313" key="7">
    <source>
        <dbReference type="EMBL" id="GAV79852.1"/>
    </source>
</evidence>
<feature type="region of interest" description="Disordered" evidence="5">
    <location>
        <begin position="83"/>
        <end position="146"/>
    </location>
</feature>
<feature type="compositionally biased region" description="Basic and acidic residues" evidence="5">
    <location>
        <begin position="114"/>
        <end position="140"/>
    </location>
</feature>
<name>A0A1Q3CIC1_CEPFO</name>
<evidence type="ECO:0000256" key="3">
    <source>
        <dbReference type="ARBA" id="ARBA00022640"/>
    </source>
</evidence>
<keyword evidence="3" id="KW-0934">Plastid</keyword>
<dbReference type="InterPro" id="IPR006843">
    <property type="entry name" value="PAP/fibrillin_dom"/>
</dbReference>
<accession>A0A1Q3CIC1</accession>
<comment type="subcellular location">
    <subcellularLocation>
        <location evidence="1">Plastid</location>
    </subcellularLocation>
</comment>
<evidence type="ECO:0000256" key="2">
    <source>
        <dbReference type="ARBA" id="ARBA00005845"/>
    </source>
</evidence>
<evidence type="ECO:0000256" key="4">
    <source>
        <dbReference type="ARBA" id="ARBA00022946"/>
    </source>
</evidence>
<keyword evidence="8" id="KW-1185">Reference proteome</keyword>
<dbReference type="EMBL" id="BDDD01002059">
    <property type="protein sequence ID" value="GAV79852.1"/>
    <property type="molecule type" value="Genomic_DNA"/>
</dbReference>
<evidence type="ECO:0000256" key="5">
    <source>
        <dbReference type="SAM" id="MobiDB-lite"/>
    </source>
</evidence>
<dbReference type="FunCoup" id="A0A1Q3CIC1">
    <property type="interactions" value="1151"/>
</dbReference>
<dbReference type="AlphaFoldDB" id="A0A1Q3CIC1"/>
<dbReference type="OrthoDB" id="498392at2759"/>
<dbReference type="InParanoid" id="A0A1Q3CIC1"/>
<evidence type="ECO:0000313" key="8">
    <source>
        <dbReference type="Proteomes" id="UP000187406"/>
    </source>
</evidence>
<dbReference type="Pfam" id="PF04755">
    <property type="entry name" value="PAP_fibrillin"/>
    <property type="match status" value="1"/>
</dbReference>
<dbReference type="STRING" id="3775.A0A1Q3CIC1"/>
<feature type="domain" description="Plastid lipid-associated protein/fibrillin conserved" evidence="6">
    <location>
        <begin position="174"/>
        <end position="389"/>
    </location>
</feature>
<keyword evidence="4" id="KW-0809">Transit peptide</keyword>
<dbReference type="InterPro" id="IPR039633">
    <property type="entry name" value="PAP"/>
</dbReference>
<dbReference type="GO" id="GO:0009536">
    <property type="term" value="C:plastid"/>
    <property type="evidence" value="ECO:0007669"/>
    <property type="project" value="UniProtKB-SubCell"/>
</dbReference>
<comment type="similarity">
    <text evidence="2">Belongs to the PAP/fibrillin family.</text>
</comment>